<dbReference type="SUPFAM" id="SSF56112">
    <property type="entry name" value="Protein kinase-like (PK-like)"/>
    <property type="match status" value="1"/>
</dbReference>
<protein>
    <submittedName>
        <fullName evidence="3">Kinase-like domain-containing protein</fullName>
    </submittedName>
</protein>
<organism evidence="3 4">
    <name type="scientific">Podospora appendiculata</name>
    <dbReference type="NCBI Taxonomy" id="314037"/>
    <lineage>
        <taxon>Eukaryota</taxon>
        <taxon>Fungi</taxon>
        <taxon>Dikarya</taxon>
        <taxon>Ascomycota</taxon>
        <taxon>Pezizomycotina</taxon>
        <taxon>Sordariomycetes</taxon>
        <taxon>Sordariomycetidae</taxon>
        <taxon>Sordariales</taxon>
        <taxon>Podosporaceae</taxon>
        <taxon>Podospora</taxon>
    </lineage>
</organism>
<dbReference type="AlphaFoldDB" id="A0AAE0X3H1"/>
<keyword evidence="3" id="KW-0418">Kinase</keyword>
<sequence length="637" mass="72711">MSSRKKLLGLDDPNVITQHDRGASHYIQDHPFPSSSAPGQRDGGRLENAVSKVSDQLYKARVRYPKASHNAYIPNRELREIMSRQNVLSVVMSLPCFGHLPRGAKERVCDRILSKDRPCWRLLAALLLADRADKLAALLEDSVSDQCLPFACEASHCRVGNHSQHRSLEELNEKHRDEVSRWSYAVSAPYFKSSPGQHFHLVLDSDDILPITKIGTIDTSNSPSHQKSGHEVGNAANGGFGEVRKVTIDSSHYSFDSPAPGHPVSEPEQYFALKRLYFPDRENFNRELSSLLSVKGRQDEHLIKLLTTFEVKNEHGSTFYLLFPWAEGDLWLCWKRNDAESKRIPLGPWMAEQCHRIANVLMHFHNEREKLVRGYDDIEPNERELYGRHGDLKADNILWFPGPSRSILVLADFGLGRLHTIISRSKVDPLSIEKTATYRAPEFDLKGRFISRASDIFSLGCMYLEFVTWYLEGWESVSQTFVEARSDIDVHGINSDIFFHIEGFNSDAERAIIKPKVIEWINRLKANPRCSQYILQFLDLIEKDMLEPDSRRRANSSTLVPKLELLSETCRRDSDFWKDAPGVSPLKVDVKLIVAVQTERLFKLARRMVSPRDGAFHWFHRLSAAIASMLQPFLSQI</sequence>
<reference evidence="3" key="2">
    <citation type="submission" date="2023-06" db="EMBL/GenBank/DDBJ databases">
        <authorList>
            <consortium name="Lawrence Berkeley National Laboratory"/>
            <person name="Haridas S."/>
            <person name="Hensen N."/>
            <person name="Bonometti L."/>
            <person name="Westerberg I."/>
            <person name="Brannstrom I.O."/>
            <person name="Guillou S."/>
            <person name="Cros-Aarteil S."/>
            <person name="Calhoun S."/>
            <person name="Kuo A."/>
            <person name="Mondo S."/>
            <person name="Pangilinan J."/>
            <person name="Riley R."/>
            <person name="Labutti K."/>
            <person name="Andreopoulos B."/>
            <person name="Lipzen A."/>
            <person name="Chen C."/>
            <person name="Yanf M."/>
            <person name="Daum C."/>
            <person name="Ng V."/>
            <person name="Clum A."/>
            <person name="Steindorff A."/>
            <person name="Ohm R."/>
            <person name="Martin F."/>
            <person name="Silar P."/>
            <person name="Natvig D."/>
            <person name="Lalanne C."/>
            <person name="Gautier V."/>
            <person name="Ament-Velasquez S.L."/>
            <person name="Kruys A."/>
            <person name="Hutchinson M.I."/>
            <person name="Powell A.J."/>
            <person name="Barry K."/>
            <person name="Miller A.N."/>
            <person name="Grigoriev I.V."/>
            <person name="Debuchy R."/>
            <person name="Gladieux P."/>
            <person name="Thoren M.H."/>
            <person name="Johannesson H."/>
        </authorList>
    </citation>
    <scope>NUCLEOTIDE SEQUENCE</scope>
    <source>
        <strain evidence="3">CBS 314.62</strain>
    </source>
</reference>
<accession>A0AAE0X3H1</accession>
<name>A0AAE0X3H1_9PEZI</name>
<dbReference type="InterPro" id="IPR011009">
    <property type="entry name" value="Kinase-like_dom_sf"/>
</dbReference>
<gene>
    <name evidence="3" type="ORF">B0T22DRAFT_539037</name>
</gene>
<dbReference type="Pfam" id="PF00069">
    <property type="entry name" value="Pkinase"/>
    <property type="match status" value="1"/>
</dbReference>
<comment type="caution">
    <text evidence="3">The sequence shown here is derived from an EMBL/GenBank/DDBJ whole genome shotgun (WGS) entry which is preliminary data.</text>
</comment>
<feature type="region of interest" description="Disordered" evidence="1">
    <location>
        <begin position="25"/>
        <end position="45"/>
    </location>
</feature>
<evidence type="ECO:0000256" key="1">
    <source>
        <dbReference type="SAM" id="MobiDB-lite"/>
    </source>
</evidence>
<dbReference type="GO" id="GO:0004674">
    <property type="term" value="F:protein serine/threonine kinase activity"/>
    <property type="evidence" value="ECO:0007669"/>
    <property type="project" value="TreeGrafter"/>
</dbReference>
<evidence type="ECO:0000313" key="3">
    <source>
        <dbReference type="EMBL" id="KAK3684090.1"/>
    </source>
</evidence>
<dbReference type="Proteomes" id="UP001270362">
    <property type="component" value="Unassembled WGS sequence"/>
</dbReference>
<evidence type="ECO:0000313" key="4">
    <source>
        <dbReference type="Proteomes" id="UP001270362"/>
    </source>
</evidence>
<dbReference type="EMBL" id="JAULSO010000004">
    <property type="protein sequence ID" value="KAK3684090.1"/>
    <property type="molecule type" value="Genomic_DNA"/>
</dbReference>
<feature type="domain" description="Protein kinase" evidence="2">
    <location>
        <begin position="229"/>
        <end position="566"/>
    </location>
</feature>
<dbReference type="SMART" id="SM00220">
    <property type="entry name" value="S_TKc"/>
    <property type="match status" value="1"/>
</dbReference>
<evidence type="ECO:0000259" key="2">
    <source>
        <dbReference type="PROSITE" id="PS50011"/>
    </source>
</evidence>
<dbReference type="Gene3D" id="1.10.510.10">
    <property type="entry name" value="Transferase(Phosphotransferase) domain 1"/>
    <property type="match status" value="1"/>
</dbReference>
<keyword evidence="3" id="KW-0808">Transferase</keyword>
<dbReference type="PANTHER" id="PTHR24359">
    <property type="entry name" value="SERINE/THREONINE-PROTEIN KINASE SBK1"/>
    <property type="match status" value="1"/>
</dbReference>
<dbReference type="InterPro" id="IPR000719">
    <property type="entry name" value="Prot_kinase_dom"/>
</dbReference>
<dbReference type="PANTHER" id="PTHR24359:SF37">
    <property type="entry name" value="PROTEIN KINASE DOMAIN-CONTAINING PROTEIN"/>
    <property type="match status" value="1"/>
</dbReference>
<dbReference type="PROSITE" id="PS50011">
    <property type="entry name" value="PROTEIN_KINASE_DOM"/>
    <property type="match status" value="1"/>
</dbReference>
<keyword evidence="4" id="KW-1185">Reference proteome</keyword>
<proteinExistence type="predicted"/>
<reference evidence="3" key="1">
    <citation type="journal article" date="2023" name="Mol. Phylogenet. Evol.">
        <title>Genome-scale phylogeny and comparative genomics of the fungal order Sordariales.</title>
        <authorList>
            <person name="Hensen N."/>
            <person name="Bonometti L."/>
            <person name="Westerberg I."/>
            <person name="Brannstrom I.O."/>
            <person name="Guillou S."/>
            <person name="Cros-Aarteil S."/>
            <person name="Calhoun S."/>
            <person name="Haridas S."/>
            <person name="Kuo A."/>
            <person name="Mondo S."/>
            <person name="Pangilinan J."/>
            <person name="Riley R."/>
            <person name="LaButti K."/>
            <person name="Andreopoulos B."/>
            <person name="Lipzen A."/>
            <person name="Chen C."/>
            <person name="Yan M."/>
            <person name="Daum C."/>
            <person name="Ng V."/>
            <person name="Clum A."/>
            <person name="Steindorff A."/>
            <person name="Ohm R.A."/>
            <person name="Martin F."/>
            <person name="Silar P."/>
            <person name="Natvig D.O."/>
            <person name="Lalanne C."/>
            <person name="Gautier V."/>
            <person name="Ament-Velasquez S.L."/>
            <person name="Kruys A."/>
            <person name="Hutchinson M.I."/>
            <person name="Powell A.J."/>
            <person name="Barry K."/>
            <person name="Miller A.N."/>
            <person name="Grigoriev I.V."/>
            <person name="Debuchy R."/>
            <person name="Gladieux P."/>
            <person name="Hiltunen Thoren M."/>
            <person name="Johannesson H."/>
        </authorList>
    </citation>
    <scope>NUCLEOTIDE SEQUENCE</scope>
    <source>
        <strain evidence="3">CBS 314.62</strain>
    </source>
</reference>
<dbReference type="GO" id="GO:0005524">
    <property type="term" value="F:ATP binding"/>
    <property type="evidence" value="ECO:0007669"/>
    <property type="project" value="InterPro"/>
</dbReference>